<accession>A0A2H5QVA7</accession>
<evidence type="ECO:0000313" key="2">
    <source>
        <dbReference type="Proteomes" id="UP000236630"/>
    </source>
</evidence>
<dbReference type="EMBL" id="BDQV01000899">
    <property type="protein sequence ID" value="GAY68509.1"/>
    <property type="molecule type" value="Genomic_DNA"/>
</dbReference>
<reference evidence="1 2" key="1">
    <citation type="journal article" date="2017" name="Front. Genet.">
        <title>Draft sequencing of the heterozygous diploid genome of Satsuma (Citrus unshiu Marc.) using a hybrid assembly approach.</title>
        <authorList>
            <person name="Shimizu T."/>
            <person name="Tanizawa Y."/>
            <person name="Mochizuki T."/>
            <person name="Nagasaki H."/>
            <person name="Yoshioka T."/>
            <person name="Toyoda A."/>
            <person name="Fujiyama A."/>
            <person name="Kaminuma E."/>
            <person name="Nakamura Y."/>
        </authorList>
    </citation>
    <scope>NUCLEOTIDE SEQUENCE [LARGE SCALE GENOMIC DNA]</scope>
    <source>
        <strain evidence="2">cv. Miyagawa wase</strain>
    </source>
</reference>
<feature type="non-terminal residue" evidence="1">
    <location>
        <position position="155"/>
    </location>
</feature>
<protein>
    <submittedName>
        <fullName evidence="1">Uncharacterized protein</fullName>
    </submittedName>
</protein>
<sequence>MESAGIPCRHICHIIKFDQLVRIPLVLTLGRWTKSAKVSKMMKMTTVASHLNKEVLETTKFGSLSVAYTNLCLFAAKNEQSYMIALDEIQRLTLHFEQMNCVLQAGMKLKTRLQLTVKVALKPLNTMGLKITNAVSVLSLAILNGLARYIRQGTC</sequence>
<gene>
    <name evidence="1" type="ORF">CUMW_264680</name>
</gene>
<dbReference type="AlphaFoldDB" id="A0A2H5QVA7"/>
<comment type="caution">
    <text evidence="1">The sequence shown here is derived from an EMBL/GenBank/DDBJ whole genome shotgun (WGS) entry which is preliminary data.</text>
</comment>
<dbReference type="Proteomes" id="UP000236630">
    <property type="component" value="Unassembled WGS sequence"/>
</dbReference>
<organism evidence="1 2">
    <name type="scientific">Citrus unshiu</name>
    <name type="common">Satsuma mandarin</name>
    <name type="synonym">Citrus nobilis var. unshiu</name>
    <dbReference type="NCBI Taxonomy" id="55188"/>
    <lineage>
        <taxon>Eukaryota</taxon>
        <taxon>Viridiplantae</taxon>
        <taxon>Streptophyta</taxon>
        <taxon>Embryophyta</taxon>
        <taxon>Tracheophyta</taxon>
        <taxon>Spermatophyta</taxon>
        <taxon>Magnoliopsida</taxon>
        <taxon>eudicotyledons</taxon>
        <taxon>Gunneridae</taxon>
        <taxon>Pentapetalae</taxon>
        <taxon>rosids</taxon>
        <taxon>malvids</taxon>
        <taxon>Sapindales</taxon>
        <taxon>Rutaceae</taxon>
        <taxon>Aurantioideae</taxon>
        <taxon>Citrus</taxon>
    </lineage>
</organism>
<keyword evidence="2" id="KW-1185">Reference proteome</keyword>
<evidence type="ECO:0000313" key="1">
    <source>
        <dbReference type="EMBL" id="GAY68509.1"/>
    </source>
</evidence>
<name>A0A2H5QVA7_CITUN</name>
<proteinExistence type="predicted"/>